<evidence type="ECO:0000256" key="4">
    <source>
        <dbReference type="ARBA" id="ARBA00023125"/>
    </source>
</evidence>
<proteinExistence type="predicted"/>
<keyword evidence="2" id="KW-0902">Two-component regulatory system</keyword>
<dbReference type="InterPro" id="IPR016032">
    <property type="entry name" value="Sig_transdc_resp-reg_C-effctor"/>
</dbReference>
<sequence length="229" mass="25783">MAKRVLVVDDEPDIQELLKLTLGKEGYDVICTGDGSKAIKMTETHAPDLIILDGMLPGMDGNDICYRLKNDKSTANIPIIMLSARTDETDQIIGIRLGADDYITKPFSPKVLSAKVSATIKRAAQNKDLSHDEDILRHEKLVMNKADFSITYEEQPVKLTAVEYNLLYFLCKKPGRVYTRERILEEIRGDDVIITGRTVDVHILSLRRKIPGFESYIETVRGVGYRIKA</sequence>
<reference evidence="10 11" key="1">
    <citation type="journal article" date="2010" name="J. Bacteriol.">
        <title>Genome sequence of Lentisphaera araneosa HTCC2155T, the type species of the order Lentisphaerales in the phylum Lentisphaerae.</title>
        <authorList>
            <person name="Thrash J.C."/>
            <person name="Cho J.C."/>
            <person name="Vergin K.L."/>
            <person name="Morris R.M."/>
            <person name="Giovannoni S.J."/>
        </authorList>
    </citation>
    <scope>NUCLEOTIDE SEQUENCE [LARGE SCALE GENOMIC DNA]</scope>
    <source>
        <strain evidence="10 11">HTCC2155</strain>
    </source>
</reference>
<comment type="caution">
    <text evidence="10">The sequence shown here is derived from an EMBL/GenBank/DDBJ whole genome shotgun (WGS) entry which is preliminary data.</text>
</comment>
<accession>A6DFF5</accession>
<dbReference type="RefSeq" id="WP_007276657.1">
    <property type="nucleotide sequence ID" value="NZ_ABCK01000001.1"/>
</dbReference>
<dbReference type="Gene3D" id="1.10.10.10">
    <property type="entry name" value="Winged helix-like DNA-binding domain superfamily/Winged helix DNA-binding domain"/>
    <property type="match status" value="1"/>
</dbReference>
<dbReference type="PANTHER" id="PTHR48111:SF40">
    <property type="entry name" value="PHOSPHATE REGULON TRANSCRIPTIONAL REGULATORY PROTEIN PHOB"/>
    <property type="match status" value="1"/>
</dbReference>
<dbReference type="GO" id="GO:0000976">
    <property type="term" value="F:transcription cis-regulatory region binding"/>
    <property type="evidence" value="ECO:0007669"/>
    <property type="project" value="TreeGrafter"/>
</dbReference>
<dbReference type="PANTHER" id="PTHR48111">
    <property type="entry name" value="REGULATOR OF RPOS"/>
    <property type="match status" value="1"/>
</dbReference>
<dbReference type="InterPro" id="IPR001789">
    <property type="entry name" value="Sig_transdc_resp-reg_receiver"/>
</dbReference>
<keyword evidence="4 7" id="KW-0238">DNA-binding</keyword>
<keyword evidence="1 6" id="KW-0597">Phosphoprotein</keyword>
<dbReference type="GO" id="GO:0000156">
    <property type="term" value="F:phosphorelay response regulator activity"/>
    <property type="evidence" value="ECO:0007669"/>
    <property type="project" value="TreeGrafter"/>
</dbReference>
<evidence type="ECO:0000256" key="5">
    <source>
        <dbReference type="ARBA" id="ARBA00023163"/>
    </source>
</evidence>
<dbReference type="InterPro" id="IPR036388">
    <property type="entry name" value="WH-like_DNA-bd_sf"/>
</dbReference>
<feature type="domain" description="Response regulatory" evidence="8">
    <location>
        <begin position="4"/>
        <end position="120"/>
    </location>
</feature>
<evidence type="ECO:0000256" key="2">
    <source>
        <dbReference type="ARBA" id="ARBA00023012"/>
    </source>
</evidence>
<dbReference type="InterPro" id="IPR001867">
    <property type="entry name" value="OmpR/PhoB-type_DNA-bd"/>
</dbReference>
<gene>
    <name evidence="10" type="ORF">LNTAR_17333</name>
</gene>
<dbReference type="GO" id="GO:0005829">
    <property type="term" value="C:cytosol"/>
    <property type="evidence" value="ECO:0007669"/>
    <property type="project" value="TreeGrafter"/>
</dbReference>
<dbReference type="Gene3D" id="3.40.50.2300">
    <property type="match status" value="1"/>
</dbReference>
<feature type="domain" description="OmpR/PhoB-type" evidence="9">
    <location>
        <begin position="133"/>
        <end position="229"/>
    </location>
</feature>
<evidence type="ECO:0000259" key="8">
    <source>
        <dbReference type="PROSITE" id="PS50110"/>
    </source>
</evidence>
<dbReference type="PROSITE" id="PS51755">
    <property type="entry name" value="OMPR_PHOB"/>
    <property type="match status" value="1"/>
</dbReference>
<evidence type="ECO:0000313" key="10">
    <source>
        <dbReference type="EMBL" id="EDM29535.1"/>
    </source>
</evidence>
<dbReference type="Pfam" id="PF00486">
    <property type="entry name" value="Trans_reg_C"/>
    <property type="match status" value="1"/>
</dbReference>
<evidence type="ECO:0000313" key="11">
    <source>
        <dbReference type="Proteomes" id="UP000004947"/>
    </source>
</evidence>
<keyword evidence="11" id="KW-1185">Reference proteome</keyword>
<name>A6DFF5_9BACT</name>
<evidence type="ECO:0000256" key="6">
    <source>
        <dbReference type="PROSITE-ProRule" id="PRU00169"/>
    </source>
</evidence>
<dbReference type="Pfam" id="PF00072">
    <property type="entry name" value="Response_reg"/>
    <property type="match status" value="1"/>
</dbReference>
<dbReference type="SUPFAM" id="SSF46894">
    <property type="entry name" value="C-terminal effector domain of the bipartite response regulators"/>
    <property type="match status" value="1"/>
</dbReference>
<dbReference type="InterPro" id="IPR011006">
    <property type="entry name" value="CheY-like_superfamily"/>
</dbReference>
<dbReference type="GO" id="GO:0006355">
    <property type="term" value="P:regulation of DNA-templated transcription"/>
    <property type="evidence" value="ECO:0007669"/>
    <property type="project" value="InterPro"/>
</dbReference>
<dbReference type="PROSITE" id="PS50110">
    <property type="entry name" value="RESPONSE_REGULATORY"/>
    <property type="match status" value="1"/>
</dbReference>
<dbReference type="EMBL" id="ABCK01000001">
    <property type="protein sequence ID" value="EDM29535.1"/>
    <property type="molecule type" value="Genomic_DNA"/>
</dbReference>
<evidence type="ECO:0000256" key="3">
    <source>
        <dbReference type="ARBA" id="ARBA00023015"/>
    </source>
</evidence>
<dbReference type="Proteomes" id="UP000004947">
    <property type="component" value="Unassembled WGS sequence"/>
</dbReference>
<dbReference type="InterPro" id="IPR039420">
    <property type="entry name" value="WalR-like"/>
</dbReference>
<dbReference type="GO" id="GO:0032993">
    <property type="term" value="C:protein-DNA complex"/>
    <property type="evidence" value="ECO:0007669"/>
    <property type="project" value="TreeGrafter"/>
</dbReference>
<keyword evidence="5" id="KW-0804">Transcription</keyword>
<keyword evidence="3" id="KW-0805">Transcription regulation</keyword>
<dbReference type="OrthoDB" id="9778145at2"/>
<organism evidence="10 11">
    <name type="scientific">Lentisphaera araneosa HTCC2155</name>
    <dbReference type="NCBI Taxonomy" id="313628"/>
    <lineage>
        <taxon>Bacteria</taxon>
        <taxon>Pseudomonadati</taxon>
        <taxon>Lentisphaerota</taxon>
        <taxon>Lentisphaeria</taxon>
        <taxon>Lentisphaerales</taxon>
        <taxon>Lentisphaeraceae</taxon>
        <taxon>Lentisphaera</taxon>
    </lineage>
</organism>
<evidence type="ECO:0000256" key="1">
    <source>
        <dbReference type="ARBA" id="ARBA00022553"/>
    </source>
</evidence>
<dbReference type="STRING" id="313628.LNTAR_17333"/>
<dbReference type="AlphaFoldDB" id="A6DFF5"/>
<evidence type="ECO:0000259" key="9">
    <source>
        <dbReference type="PROSITE" id="PS51755"/>
    </source>
</evidence>
<dbReference type="SMART" id="SM00448">
    <property type="entry name" value="REC"/>
    <property type="match status" value="1"/>
</dbReference>
<dbReference type="CDD" id="cd00383">
    <property type="entry name" value="trans_reg_C"/>
    <property type="match status" value="1"/>
</dbReference>
<evidence type="ECO:0000256" key="7">
    <source>
        <dbReference type="PROSITE-ProRule" id="PRU01091"/>
    </source>
</evidence>
<dbReference type="SMART" id="SM00862">
    <property type="entry name" value="Trans_reg_C"/>
    <property type="match status" value="1"/>
</dbReference>
<dbReference type="eggNOG" id="COG0745">
    <property type="taxonomic scope" value="Bacteria"/>
</dbReference>
<feature type="DNA-binding region" description="OmpR/PhoB-type" evidence="7">
    <location>
        <begin position="133"/>
        <end position="229"/>
    </location>
</feature>
<feature type="modified residue" description="4-aspartylphosphate" evidence="6">
    <location>
        <position position="53"/>
    </location>
</feature>
<protein>
    <submittedName>
        <fullName evidence="10">Response regulator receiver domain protein (CheY-like)</fullName>
    </submittedName>
</protein>
<dbReference type="FunFam" id="3.40.50.2300:FF:000001">
    <property type="entry name" value="DNA-binding response regulator PhoB"/>
    <property type="match status" value="1"/>
</dbReference>
<dbReference type="SUPFAM" id="SSF52172">
    <property type="entry name" value="CheY-like"/>
    <property type="match status" value="1"/>
</dbReference>